<dbReference type="EMBL" id="GBXM01084861">
    <property type="protein sequence ID" value="JAH23716.1"/>
    <property type="molecule type" value="Transcribed_RNA"/>
</dbReference>
<evidence type="ECO:0000313" key="1">
    <source>
        <dbReference type="EMBL" id="JAH23716.1"/>
    </source>
</evidence>
<sequence>MILNYMLCTWVSCTGIVPLDTIVISLDL</sequence>
<organism evidence="1">
    <name type="scientific">Anguilla anguilla</name>
    <name type="common">European freshwater eel</name>
    <name type="synonym">Muraena anguilla</name>
    <dbReference type="NCBI Taxonomy" id="7936"/>
    <lineage>
        <taxon>Eukaryota</taxon>
        <taxon>Metazoa</taxon>
        <taxon>Chordata</taxon>
        <taxon>Craniata</taxon>
        <taxon>Vertebrata</taxon>
        <taxon>Euteleostomi</taxon>
        <taxon>Actinopterygii</taxon>
        <taxon>Neopterygii</taxon>
        <taxon>Teleostei</taxon>
        <taxon>Anguilliformes</taxon>
        <taxon>Anguillidae</taxon>
        <taxon>Anguilla</taxon>
    </lineage>
</organism>
<reference evidence="1" key="2">
    <citation type="journal article" date="2015" name="Fish Shellfish Immunol.">
        <title>Early steps in the European eel (Anguilla anguilla)-Vibrio vulnificus interaction in the gills: Role of the RtxA13 toxin.</title>
        <authorList>
            <person name="Callol A."/>
            <person name="Pajuelo D."/>
            <person name="Ebbesson L."/>
            <person name="Teles M."/>
            <person name="MacKenzie S."/>
            <person name="Amaro C."/>
        </authorList>
    </citation>
    <scope>NUCLEOTIDE SEQUENCE</scope>
</reference>
<reference evidence="1" key="1">
    <citation type="submission" date="2014-11" db="EMBL/GenBank/DDBJ databases">
        <authorList>
            <person name="Amaro Gonzalez C."/>
        </authorList>
    </citation>
    <scope>NUCLEOTIDE SEQUENCE</scope>
</reference>
<protein>
    <submittedName>
        <fullName evidence="1">Uncharacterized protein</fullName>
    </submittedName>
</protein>
<dbReference type="AlphaFoldDB" id="A0A0E9R3G5"/>
<name>A0A0E9R3G5_ANGAN</name>
<accession>A0A0E9R3G5</accession>
<proteinExistence type="predicted"/>